<proteinExistence type="predicted"/>
<sequence>MKESHEGVKFLIVAIEYFTNWVEVEQVATISAERVKQFYWKKIICCFGLPGVIISELANKIILQGLRRRLEEAKGRWAQELPQVLWSYHTTPHSTTQETPFRLTFGTDTPNRNW</sequence>
<dbReference type="InterPro" id="IPR050951">
    <property type="entry name" value="Retrovirus_Pol_polyprotein"/>
</dbReference>
<reference evidence="1" key="1">
    <citation type="submission" date="2018-05" db="EMBL/GenBank/DDBJ databases">
        <title>Draft genome of Mucuna pruriens seed.</title>
        <authorList>
            <person name="Nnadi N.E."/>
            <person name="Vos R."/>
            <person name="Hasami M.H."/>
            <person name="Devisetty U.K."/>
            <person name="Aguiy J.C."/>
        </authorList>
    </citation>
    <scope>NUCLEOTIDE SEQUENCE [LARGE SCALE GENOMIC DNA]</scope>
    <source>
        <strain evidence="1">JCA_2017</strain>
    </source>
</reference>
<organism evidence="1 2">
    <name type="scientific">Mucuna pruriens</name>
    <name type="common">Velvet bean</name>
    <name type="synonym">Dolichos pruriens</name>
    <dbReference type="NCBI Taxonomy" id="157652"/>
    <lineage>
        <taxon>Eukaryota</taxon>
        <taxon>Viridiplantae</taxon>
        <taxon>Streptophyta</taxon>
        <taxon>Embryophyta</taxon>
        <taxon>Tracheophyta</taxon>
        <taxon>Spermatophyta</taxon>
        <taxon>Magnoliopsida</taxon>
        <taxon>eudicotyledons</taxon>
        <taxon>Gunneridae</taxon>
        <taxon>Pentapetalae</taxon>
        <taxon>rosids</taxon>
        <taxon>fabids</taxon>
        <taxon>Fabales</taxon>
        <taxon>Fabaceae</taxon>
        <taxon>Papilionoideae</taxon>
        <taxon>50 kb inversion clade</taxon>
        <taxon>NPAAA clade</taxon>
        <taxon>indigoferoid/millettioid clade</taxon>
        <taxon>Phaseoleae</taxon>
        <taxon>Mucuna</taxon>
    </lineage>
</organism>
<dbReference type="InterPro" id="IPR036397">
    <property type="entry name" value="RNaseH_sf"/>
</dbReference>
<dbReference type="SUPFAM" id="SSF53098">
    <property type="entry name" value="Ribonuclease H-like"/>
    <property type="match status" value="1"/>
</dbReference>
<dbReference type="PANTHER" id="PTHR37984">
    <property type="entry name" value="PROTEIN CBG26694"/>
    <property type="match status" value="1"/>
</dbReference>
<accession>A0A371EM53</accession>
<comment type="caution">
    <text evidence="1">The sequence shown here is derived from an EMBL/GenBank/DDBJ whole genome shotgun (WGS) entry which is preliminary data.</text>
</comment>
<evidence type="ECO:0000313" key="2">
    <source>
        <dbReference type="Proteomes" id="UP000257109"/>
    </source>
</evidence>
<dbReference type="PANTHER" id="PTHR37984:SF5">
    <property type="entry name" value="PROTEIN NYNRIN-LIKE"/>
    <property type="match status" value="1"/>
</dbReference>
<name>A0A371EM53_MUCPR</name>
<dbReference type="InterPro" id="IPR012337">
    <property type="entry name" value="RNaseH-like_sf"/>
</dbReference>
<dbReference type="Gene3D" id="3.30.420.10">
    <property type="entry name" value="Ribonuclease H-like superfamily/Ribonuclease H"/>
    <property type="match status" value="2"/>
</dbReference>
<dbReference type="OrthoDB" id="1736338at2759"/>
<dbReference type="AlphaFoldDB" id="A0A371EM53"/>
<dbReference type="EMBL" id="QJKJ01013125">
    <property type="protein sequence ID" value="RDX67131.1"/>
    <property type="molecule type" value="Genomic_DNA"/>
</dbReference>
<dbReference type="Proteomes" id="UP000257109">
    <property type="component" value="Unassembled WGS sequence"/>
</dbReference>
<feature type="non-terminal residue" evidence="1">
    <location>
        <position position="1"/>
    </location>
</feature>
<evidence type="ECO:0000313" key="1">
    <source>
        <dbReference type="EMBL" id="RDX67131.1"/>
    </source>
</evidence>
<keyword evidence="2" id="KW-1185">Reference proteome</keyword>
<protein>
    <submittedName>
        <fullName evidence="1">Uncharacterized protein</fullName>
    </submittedName>
</protein>
<dbReference type="GO" id="GO:0003676">
    <property type="term" value="F:nucleic acid binding"/>
    <property type="evidence" value="ECO:0007669"/>
    <property type="project" value="InterPro"/>
</dbReference>
<gene>
    <name evidence="1" type="ORF">CR513_54023</name>
</gene>